<dbReference type="PROSITE" id="PS50109">
    <property type="entry name" value="HIS_KIN"/>
    <property type="match status" value="1"/>
</dbReference>
<evidence type="ECO:0000256" key="2">
    <source>
        <dbReference type="ARBA" id="ARBA00022741"/>
    </source>
</evidence>
<feature type="non-terminal residue" evidence="7">
    <location>
        <position position="1"/>
    </location>
</feature>
<dbReference type="GO" id="GO:0005524">
    <property type="term" value="F:ATP binding"/>
    <property type="evidence" value="ECO:0007669"/>
    <property type="project" value="UniProtKB-KW"/>
</dbReference>
<comment type="caution">
    <text evidence="7">The sequence shown here is derived from an EMBL/GenBank/DDBJ whole genome shotgun (WGS) entry which is preliminary data.</text>
</comment>
<dbReference type="GO" id="GO:0000160">
    <property type="term" value="P:phosphorelay signal transduction system"/>
    <property type="evidence" value="ECO:0007669"/>
    <property type="project" value="UniProtKB-KW"/>
</dbReference>
<gene>
    <name evidence="7" type="ORF">S01H1_54890</name>
</gene>
<evidence type="ECO:0000256" key="1">
    <source>
        <dbReference type="ARBA" id="ARBA00022679"/>
    </source>
</evidence>
<evidence type="ECO:0000256" key="3">
    <source>
        <dbReference type="ARBA" id="ARBA00022777"/>
    </source>
</evidence>
<dbReference type="PANTHER" id="PTHR43065">
    <property type="entry name" value="SENSOR HISTIDINE KINASE"/>
    <property type="match status" value="1"/>
</dbReference>
<evidence type="ECO:0000313" key="7">
    <source>
        <dbReference type="EMBL" id="GAG20852.1"/>
    </source>
</evidence>
<dbReference type="InterPro" id="IPR004358">
    <property type="entry name" value="Sig_transdc_His_kin-like_C"/>
</dbReference>
<feature type="domain" description="Histidine kinase" evidence="6">
    <location>
        <begin position="1"/>
        <end position="130"/>
    </location>
</feature>
<keyword evidence="3" id="KW-0418">Kinase</keyword>
<keyword evidence="1" id="KW-0808">Transferase</keyword>
<keyword evidence="2" id="KW-0547">Nucleotide-binding</keyword>
<proteinExistence type="predicted"/>
<dbReference type="PRINTS" id="PR00344">
    <property type="entry name" value="BCTRLSENSOR"/>
</dbReference>
<dbReference type="InterPro" id="IPR005467">
    <property type="entry name" value="His_kinase_dom"/>
</dbReference>
<sequence>FMNLLLNSADAMEGAGQIKIETSIREASVYGLTSGRRSTDIRQTSSASSLGEATGAKVIVISFADTGPGISTEERKKIFDPFFTTKDPGKGTGLGLFISEGIVEAYRGKIFVDSEVGEGTTFDVVLEAGAN</sequence>
<name>X0WCB5_9ZZZZ</name>
<dbReference type="PANTHER" id="PTHR43065:SF46">
    <property type="entry name" value="C4-DICARBOXYLATE TRANSPORT SENSOR PROTEIN DCTB"/>
    <property type="match status" value="1"/>
</dbReference>
<organism evidence="7">
    <name type="scientific">marine sediment metagenome</name>
    <dbReference type="NCBI Taxonomy" id="412755"/>
    <lineage>
        <taxon>unclassified sequences</taxon>
        <taxon>metagenomes</taxon>
        <taxon>ecological metagenomes</taxon>
    </lineage>
</organism>
<dbReference type="Gene3D" id="3.30.565.10">
    <property type="entry name" value="Histidine kinase-like ATPase, C-terminal domain"/>
    <property type="match status" value="1"/>
</dbReference>
<dbReference type="SMART" id="SM00387">
    <property type="entry name" value="HATPase_c"/>
    <property type="match status" value="1"/>
</dbReference>
<dbReference type="Pfam" id="PF02518">
    <property type="entry name" value="HATPase_c"/>
    <property type="match status" value="1"/>
</dbReference>
<dbReference type="AlphaFoldDB" id="X0WCB5"/>
<dbReference type="InterPro" id="IPR036890">
    <property type="entry name" value="HATPase_C_sf"/>
</dbReference>
<dbReference type="GO" id="GO:0016301">
    <property type="term" value="F:kinase activity"/>
    <property type="evidence" value="ECO:0007669"/>
    <property type="project" value="UniProtKB-KW"/>
</dbReference>
<evidence type="ECO:0000256" key="4">
    <source>
        <dbReference type="ARBA" id="ARBA00022840"/>
    </source>
</evidence>
<reference evidence="7" key="1">
    <citation type="journal article" date="2014" name="Front. Microbiol.">
        <title>High frequency of phylogenetically diverse reductive dehalogenase-homologous genes in deep subseafloor sedimentary metagenomes.</title>
        <authorList>
            <person name="Kawai M."/>
            <person name="Futagami T."/>
            <person name="Toyoda A."/>
            <person name="Takaki Y."/>
            <person name="Nishi S."/>
            <person name="Hori S."/>
            <person name="Arai W."/>
            <person name="Tsubouchi T."/>
            <person name="Morono Y."/>
            <person name="Uchiyama I."/>
            <person name="Ito T."/>
            <person name="Fujiyama A."/>
            <person name="Inagaki F."/>
            <person name="Takami H."/>
        </authorList>
    </citation>
    <scope>NUCLEOTIDE SEQUENCE</scope>
    <source>
        <strain evidence="7">Expedition CK06-06</strain>
    </source>
</reference>
<evidence type="ECO:0000259" key="6">
    <source>
        <dbReference type="PROSITE" id="PS50109"/>
    </source>
</evidence>
<keyword evidence="5" id="KW-0902">Two-component regulatory system</keyword>
<evidence type="ECO:0000256" key="5">
    <source>
        <dbReference type="ARBA" id="ARBA00023012"/>
    </source>
</evidence>
<protein>
    <recommendedName>
        <fullName evidence="6">Histidine kinase domain-containing protein</fullName>
    </recommendedName>
</protein>
<dbReference type="SUPFAM" id="SSF55874">
    <property type="entry name" value="ATPase domain of HSP90 chaperone/DNA topoisomerase II/histidine kinase"/>
    <property type="match status" value="1"/>
</dbReference>
<dbReference type="InterPro" id="IPR003594">
    <property type="entry name" value="HATPase_dom"/>
</dbReference>
<keyword evidence="4" id="KW-0067">ATP-binding</keyword>
<accession>X0WCB5</accession>
<dbReference type="EMBL" id="BARS01035643">
    <property type="protein sequence ID" value="GAG20852.1"/>
    <property type="molecule type" value="Genomic_DNA"/>
</dbReference>